<sequence>MEPPLHLILALAGHTGLVAGSHKIIVNKAENAATMLPVTRHTNYVLGAGEGLRAAGRRSGESAAPGTGEGGGEGVRDAIWINKS</sequence>
<accession>A0AAE0TX78</accession>
<keyword evidence="2" id="KW-0732">Signal</keyword>
<evidence type="ECO:0000313" key="4">
    <source>
        <dbReference type="Proteomes" id="UP001287356"/>
    </source>
</evidence>
<evidence type="ECO:0000256" key="2">
    <source>
        <dbReference type="SAM" id="SignalP"/>
    </source>
</evidence>
<protein>
    <submittedName>
        <fullName evidence="3">Uncharacterized protein</fullName>
    </submittedName>
</protein>
<name>A0AAE0TX78_9PEZI</name>
<dbReference type="Proteomes" id="UP001287356">
    <property type="component" value="Unassembled WGS sequence"/>
</dbReference>
<reference evidence="3" key="1">
    <citation type="journal article" date="2023" name="Mol. Phylogenet. Evol.">
        <title>Genome-scale phylogeny and comparative genomics of the fungal order Sordariales.</title>
        <authorList>
            <person name="Hensen N."/>
            <person name="Bonometti L."/>
            <person name="Westerberg I."/>
            <person name="Brannstrom I.O."/>
            <person name="Guillou S."/>
            <person name="Cros-Aarteil S."/>
            <person name="Calhoun S."/>
            <person name="Haridas S."/>
            <person name="Kuo A."/>
            <person name="Mondo S."/>
            <person name="Pangilinan J."/>
            <person name="Riley R."/>
            <person name="LaButti K."/>
            <person name="Andreopoulos B."/>
            <person name="Lipzen A."/>
            <person name="Chen C."/>
            <person name="Yan M."/>
            <person name="Daum C."/>
            <person name="Ng V."/>
            <person name="Clum A."/>
            <person name="Steindorff A."/>
            <person name="Ohm R.A."/>
            <person name="Martin F."/>
            <person name="Silar P."/>
            <person name="Natvig D.O."/>
            <person name="Lalanne C."/>
            <person name="Gautier V."/>
            <person name="Ament-Velasquez S.L."/>
            <person name="Kruys A."/>
            <person name="Hutchinson M.I."/>
            <person name="Powell A.J."/>
            <person name="Barry K."/>
            <person name="Miller A.N."/>
            <person name="Grigoriev I.V."/>
            <person name="Debuchy R."/>
            <person name="Gladieux P."/>
            <person name="Hiltunen Thoren M."/>
            <person name="Johannesson H."/>
        </authorList>
    </citation>
    <scope>NUCLEOTIDE SEQUENCE</scope>
    <source>
        <strain evidence="3">CBS 958.72</strain>
    </source>
</reference>
<feature type="signal peptide" evidence="2">
    <location>
        <begin position="1"/>
        <end position="20"/>
    </location>
</feature>
<dbReference type="AlphaFoldDB" id="A0AAE0TX78"/>
<dbReference type="EMBL" id="JAULSN010000001">
    <property type="protein sequence ID" value="KAK3382780.1"/>
    <property type="molecule type" value="Genomic_DNA"/>
</dbReference>
<evidence type="ECO:0000256" key="1">
    <source>
        <dbReference type="SAM" id="MobiDB-lite"/>
    </source>
</evidence>
<keyword evidence="4" id="KW-1185">Reference proteome</keyword>
<gene>
    <name evidence="3" type="ORF">B0T24DRAFT_602535</name>
</gene>
<evidence type="ECO:0000313" key="3">
    <source>
        <dbReference type="EMBL" id="KAK3382780.1"/>
    </source>
</evidence>
<proteinExistence type="predicted"/>
<feature type="chain" id="PRO_5042170757" evidence="2">
    <location>
        <begin position="21"/>
        <end position="84"/>
    </location>
</feature>
<reference evidence="3" key="2">
    <citation type="submission" date="2023-06" db="EMBL/GenBank/DDBJ databases">
        <authorList>
            <consortium name="Lawrence Berkeley National Laboratory"/>
            <person name="Haridas S."/>
            <person name="Hensen N."/>
            <person name="Bonometti L."/>
            <person name="Westerberg I."/>
            <person name="Brannstrom I.O."/>
            <person name="Guillou S."/>
            <person name="Cros-Aarteil S."/>
            <person name="Calhoun S."/>
            <person name="Kuo A."/>
            <person name="Mondo S."/>
            <person name="Pangilinan J."/>
            <person name="Riley R."/>
            <person name="Labutti K."/>
            <person name="Andreopoulos B."/>
            <person name="Lipzen A."/>
            <person name="Chen C."/>
            <person name="Yanf M."/>
            <person name="Daum C."/>
            <person name="Ng V."/>
            <person name="Clum A."/>
            <person name="Steindorff A."/>
            <person name="Ohm R."/>
            <person name="Martin F."/>
            <person name="Silar P."/>
            <person name="Natvig D."/>
            <person name="Lalanne C."/>
            <person name="Gautier V."/>
            <person name="Ament-Velasquez S.L."/>
            <person name="Kruys A."/>
            <person name="Hutchinson M.I."/>
            <person name="Powell A.J."/>
            <person name="Barry K."/>
            <person name="Miller A.N."/>
            <person name="Grigoriev I.V."/>
            <person name="Debuchy R."/>
            <person name="Gladieux P."/>
            <person name="Thoren M.H."/>
            <person name="Johannesson H."/>
        </authorList>
    </citation>
    <scope>NUCLEOTIDE SEQUENCE</scope>
    <source>
        <strain evidence="3">CBS 958.72</strain>
    </source>
</reference>
<feature type="region of interest" description="Disordered" evidence="1">
    <location>
        <begin position="55"/>
        <end position="84"/>
    </location>
</feature>
<comment type="caution">
    <text evidence="3">The sequence shown here is derived from an EMBL/GenBank/DDBJ whole genome shotgun (WGS) entry which is preliminary data.</text>
</comment>
<organism evidence="3 4">
    <name type="scientific">Lasiosphaeria ovina</name>
    <dbReference type="NCBI Taxonomy" id="92902"/>
    <lineage>
        <taxon>Eukaryota</taxon>
        <taxon>Fungi</taxon>
        <taxon>Dikarya</taxon>
        <taxon>Ascomycota</taxon>
        <taxon>Pezizomycotina</taxon>
        <taxon>Sordariomycetes</taxon>
        <taxon>Sordariomycetidae</taxon>
        <taxon>Sordariales</taxon>
        <taxon>Lasiosphaeriaceae</taxon>
        <taxon>Lasiosphaeria</taxon>
    </lineage>
</organism>